<comment type="caution">
    <text evidence="2">The sequence shown here is derived from an EMBL/GenBank/DDBJ whole genome shotgun (WGS) entry which is preliminary data.</text>
</comment>
<sequence>MITLGDARTERAAAARLDDEDIVGVLLAQHARIRDGFSEVRVAEGTRRQREFDRLRALLAVHETAEEMILRPVAKRVAGRREAEARNEEEHEANQVLAELERMGVDNAEFDVRLDEFERAVSDHADAEERDEFPSVLDACSREERLRMGRRLLAAERRAPTHPHPSTAGSPAAQWAVGPFAAMTDRVRDALRRDGS</sequence>
<reference evidence="2 3" key="1">
    <citation type="submission" date="2019-06" db="EMBL/GenBank/DDBJ databases">
        <title>Draft genome of Streptomyces sedi sp. JCM16909.</title>
        <authorList>
            <person name="Klykleung N."/>
            <person name="Tanasupawat S."/>
            <person name="Kudo T."/>
            <person name="Yuki M."/>
            <person name="Ohkuma M."/>
        </authorList>
    </citation>
    <scope>NUCLEOTIDE SEQUENCE [LARGE SCALE GENOMIC DNA]</scope>
    <source>
        <strain evidence="2 3">JCM 16909</strain>
    </source>
</reference>
<dbReference type="InterPro" id="IPR012312">
    <property type="entry name" value="Hemerythrin-like"/>
</dbReference>
<dbReference type="AlphaFoldDB" id="A0A5C4UXU2"/>
<organism evidence="2 3">
    <name type="scientific">Streptomyces sedi</name>
    <dbReference type="NCBI Taxonomy" id="555059"/>
    <lineage>
        <taxon>Bacteria</taxon>
        <taxon>Bacillati</taxon>
        <taxon>Actinomycetota</taxon>
        <taxon>Actinomycetes</taxon>
        <taxon>Kitasatosporales</taxon>
        <taxon>Streptomycetaceae</taxon>
        <taxon>Streptomyces</taxon>
    </lineage>
</organism>
<dbReference type="PANTHER" id="PTHR35585:SF1">
    <property type="entry name" value="HHE DOMAIN PROTEIN (AFU_ORTHOLOGUE AFUA_4G00730)"/>
    <property type="match status" value="1"/>
</dbReference>
<accession>A0A5C4UXU2</accession>
<dbReference type="EMBL" id="VDGT01000016">
    <property type="protein sequence ID" value="TNM27779.1"/>
    <property type="molecule type" value="Genomic_DNA"/>
</dbReference>
<evidence type="ECO:0000313" key="2">
    <source>
        <dbReference type="EMBL" id="TNM27779.1"/>
    </source>
</evidence>
<proteinExistence type="predicted"/>
<evidence type="ECO:0000313" key="3">
    <source>
        <dbReference type="Proteomes" id="UP000311713"/>
    </source>
</evidence>
<dbReference type="Proteomes" id="UP000311713">
    <property type="component" value="Unassembled WGS sequence"/>
</dbReference>
<dbReference type="PANTHER" id="PTHR35585">
    <property type="entry name" value="HHE DOMAIN PROTEIN (AFU_ORTHOLOGUE AFUA_4G00730)"/>
    <property type="match status" value="1"/>
</dbReference>
<keyword evidence="3" id="KW-1185">Reference proteome</keyword>
<dbReference type="Pfam" id="PF01814">
    <property type="entry name" value="Hemerythrin"/>
    <property type="match status" value="1"/>
</dbReference>
<protein>
    <submittedName>
        <fullName evidence="2">Hemerythrin domain-containing protein</fullName>
    </submittedName>
</protein>
<gene>
    <name evidence="2" type="ORF">FH715_20195</name>
</gene>
<evidence type="ECO:0000259" key="1">
    <source>
        <dbReference type="Pfam" id="PF01814"/>
    </source>
</evidence>
<feature type="domain" description="Hemerythrin-like" evidence="1">
    <location>
        <begin position="22"/>
        <end position="134"/>
    </location>
</feature>
<dbReference type="OrthoDB" id="3212362at2"/>
<name>A0A5C4UXU2_9ACTN</name>